<dbReference type="PIRSF" id="PIRSF037336">
    <property type="entry name" value="IspG_like"/>
    <property type="match status" value="1"/>
</dbReference>
<comment type="function">
    <text evidence="7">Converts 2C-methyl-D-erythritol 2,4-cyclodiphosphate (ME-2,4cPP) into 1-hydroxy-2-methyl-2-(E)-butenyl 4-diphosphate.</text>
</comment>
<evidence type="ECO:0000256" key="4">
    <source>
        <dbReference type="ARBA" id="ARBA00023004"/>
    </source>
</evidence>
<feature type="binding site" evidence="7">
    <location>
        <position position="444"/>
    </location>
    <ligand>
        <name>[4Fe-4S] cluster</name>
        <dbReference type="ChEBI" id="CHEBI:49883"/>
    </ligand>
</feature>
<keyword evidence="6 7" id="KW-0414">Isoprene biosynthesis</keyword>
<keyword evidence="4 7" id="KW-0408">Iron</keyword>
<feature type="domain" description="IspG C-terminal" evidence="9">
    <location>
        <begin position="437"/>
        <end position="525"/>
    </location>
</feature>
<feature type="binding site" evidence="7">
    <location>
        <position position="475"/>
    </location>
    <ligand>
        <name>[4Fe-4S] cluster</name>
        <dbReference type="ChEBI" id="CHEBI:49883"/>
    </ligand>
</feature>
<dbReference type="Gene3D" id="3.30.413.10">
    <property type="entry name" value="Sulfite Reductase Hemoprotein, domain 1"/>
    <property type="match status" value="1"/>
</dbReference>
<dbReference type="InterPro" id="IPR011005">
    <property type="entry name" value="Dihydropteroate_synth-like_sf"/>
</dbReference>
<comment type="similarity">
    <text evidence="7">Belongs to the IspG family.</text>
</comment>
<dbReference type="Pfam" id="PF26540">
    <property type="entry name" value="GcpE_C"/>
    <property type="match status" value="1"/>
</dbReference>
<keyword evidence="3 7" id="KW-0560">Oxidoreductase</keyword>
<dbReference type="HAMAP" id="MF_00159">
    <property type="entry name" value="IspG"/>
    <property type="match status" value="1"/>
</dbReference>
<dbReference type="InterPro" id="IPR058578">
    <property type="entry name" value="IspG_TIM"/>
</dbReference>
<dbReference type="GO" id="GO:0046429">
    <property type="term" value="F:4-hydroxy-3-methylbut-2-en-1-yl diphosphate synthase activity (ferredoxin)"/>
    <property type="evidence" value="ECO:0007669"/>
    <property type="project" value="UniProtKB-EC"/>
</dbReference>
<dbReference type="SUPFAM" id="SSF56014">
    <property type="entry name" value="Nitrite and sulphite reductase 4Fe-4S domain-like"/>
    <property type="match status" value="1"/>
</dbReference>
<evidence type="ECO:0000256" key="7">
    <source>
        <dbReference type="HAMAP-Rule" id="MF_00159"/>
    </source>
</evidence>
<sequence length="536" mass="58562">MDKFCDSLTRFSRRPTDEVRIGTVGVGGDNPIRLQSMTNTDTNDTEASVAQVERIAAAGGEIVRLTAQGRREAANLGRIRALLDNRGCRVPLVADIHFLPAAALVAAEQVEKVRINPGNWNERGGEFDELLSTCRRRGVALRIGVNHGSLSPSIMERYGDTVEGMVASAMEYLRRCREASFGQVVVSIKSSNVRVMVQAYRMLVAAMRREGMRYPLHLGVTEAGDDREGRVKSAVGIGALLCDGIGDTIRVSLTEAPEREIPVARTLAGYFAGRENHAPIPDVDESLYSPYEYRRRMSAETDGIGGNLPPVIASEIPGVVRSRLFEARVADIDSIPDGRVVLLSTDNLNGVAEQRAFFLKMIEKGKTNPVVIRRTYDEHDAEALQVKAAADLGPLLLDGFGDGIWIENRNGAVAQDEIDATSLAILQAARVRVSKAEYIACPSCGRTLYDIERTLSAIKARTSHLRGIRIGVMGCIVNGPGEMADADYGYVGSGPGRITLYKGREIMERNIPQERALDALVELIRRCGDWREPDTV</sequence>
<dbReference type="Gene3D" id="3.20.20.20">
    <property type="entry name" value="Dihydropteroate synthase-like"/>
    <property type="match status" value="1"/>
</dbReference>
<keyword evidence="1 7" id="KW-0004">4Fe-4S</keyword>
<dbReference type="Proteomes" id="UP001059295">
    <property type="component" value="Chromosome"/>
</dbReference>
<dbReference type="SUPFAM" id="SSF51717">
    <property type="entry name" value="Dihydropteroate synthetase-like"/>
    <property type="match status" value="1"/>
</dbReference>
<organism evidence="10 11">
    <name type="scientific">Alistipes ihumii AP11</name>
    <dbReference type="NCBI Taxonomy" id="1211813"/>
    <lineage>
        <taxon>Bacteria</taxon>
        <taxon>Pseudomonadati</taxon>
        <taxon>Bacteroidota</taxon>
        <taxon>Bacteroidia</taxon>
        <taxon>Bacteroidales</taxon>
        <taxon>Rikenellaceae</taxon>
        <taxon>Alistipes</taxon>
    </lineage>
</organism>
<comment type="cofactor">
    <cofactor evidence="7">
        <name>[4Fe-4S] cluster</name>
        <dbReference type="ChEBI" id="CHEBI:49883"/>
    </cofactor>
    <text evidence="7">Binds 1 [4Fe-4S] cluster.</text>
</comment>
<comment type="pathway">
    <text evidence="7">Isoprenoid biosynthesis; isopentenyl diphosphate biosynthesis via DXP pathway; isopentenyl diphosphate from 1-deoxy-D-xylulose 5-phosphate: step 5/6.</text>
</comment>
<evidence type="ECO:0000259" key="9">
    <source>
        <dbReference type="Pfam" id="PF26540"/>
    </source>
</evidence>
<evidence type="ECO:0000313" key="10">
    <source>
        <dbReference type="EMBL" id="UWN56186.1"/>
    </source>
</evidence>
<dbReference type="GeneID" id="82891227"/>
<feature type="binding site" evidence="7">
    <location>
        <position position="441"/>
    </location>
    <ligand>
        <name>[4Fe-4S] cluster</name>
        <dbReference type="ChEBI" id="CHEBI:49883"/>
    </ligand>
</feature>
<comment type="catalytic activity">
    <reaction evidence="7">
        <text>(2E)-4-hydroxy-3-methylbut-2-enyl diphosphate + oxidized [flavodoxin] + H2O + 2 H(+) = 2-C-methyl-D-erythritol 2,4-cyclic diphosphate + reduced [flavodoxin]</text>
        <dbReference type="Rhea" id="RHEA:43604"/>
        <dbReference type="Rhea" id="RHEA-COMP:10622"/>
        <dbReference type="Rhea" id="RHEA-COMP:10623"/>
        <dbReference type="ChEBI" id="CHEBI:15377"/>
        <dbReference type="ChEBI" id="CHEBI:15378"/>
        <dbReference type="ChEBI" id="CHEBI:57618"/>
        <dbReference type="ChEBI" id="CHEBI:58210"/>
        <dbReference type="ChEBI" id="CHEBI:58483"/>
        <dbReference type="ChEBI" id="CHEBI:128753"/>
        <dbReference type="EC" id="1.17.7.3"/>
    </reaction>
</comment>
<dbReference type="InterPro" id="IPR045854">
    <property type="entry name" value="NO2/SO3_Rdtase_4Fe4S_sf"/>
</dbReference>
<evidence type="ECO:0000256" key="6">
    <source>
        <dbReference type="ARBA" id="ARBA00023229"/>
    </source>
</evidence>
<accession>A0ABY5UVQ9</accession>
<dbReference type="NCBIfam" id="TIGR00612">
    <property type="entry name" value="ispG_gcpE"/>
    <property type="match status" value="1"/>
</dbReference>
<reference evidence="10" key="1">
    <citation type="journal article" date="2022" name="Cell">
        <title>Design, construction, and in vivo augmentation of a complex gut microbiome.</title>
        <authorList>
            <person name="Cheng A.G."/>
            <person name="Ho P.Y."/>
            <person name="Aranda-Diaz A."/>
            <person name="Jain S."/>
            <person name="Yu F.B."/>
            <person name="Meng X."/>
            <person name="Wang M."/>
            <person name="Iakiviak M."/>
            <person name="Nagashima K."/>
            <person name="Zhao A."/>
            <person name="Murugkar P."/>
            <person name="Patil A."/>
            <person name="Atabakhsh K."/>
            <person name="Weakley A."/>
            <person name="Yan J."/>
            <person name="Brumbaugh A.R."/>
            <person name="Higginbottom S."/>
            <person name="Dimas A."/>
            <person name="Shiver A.L."/>
            <person name="Deutschbauer A."/>
            <person name="Neff N."/>
            <person name="Sonnenburg J.L."/>
            <person name="Huang K.C."/>
            <person name="Fischbach M.A."/>
        </authorList>
    </citation>
    <scope>NUCLEOTIDE SEQUENCE</scope>
    <source>
        <strain evidence="10">AP11</strain>
    </source>
</reference>
<dbReference type="Pfam" id="PF04551">
    <property type="entry name" value="GcpE"/>
    <property type="match status" value="1"/>
</dbReference>
<evidence type="ECO:0000313" key="11">
    <source>
        <dbReference type="Proteomes" id="UP001059295"/>
    </source>
</evidence>
<keyword evidence="5 7" id="KW-0411">Iron-sulfur</keyword>
<evidence type="ECO:0000256" key="2">
    <source>
        <dbReference type="ARBA" id="ARBA00022723"/>
    </source>
</evidence>
<feature type="binding site" evidence="7">
    <location>
        <position position="482"/>
    </location>
    <ligand>
        <name>[4Fe-4S] cluster</name>
        <dbReference type="ChEBI" id="CHEBI:49883"/>
    </ligand>
</feature>
<evidence type="ECO:0000259" key="8">
    <source>
        <dbReference type="Pfam" id="PF04551"/>
    </source>
</evidence>
<protein>
    <recommendedName>
        <fullName evidence="7">4-hydroxy-3-methylbut-2-en-1-yl diphosphate synthase (flavodoxin)</fullName>
        <ecNumber evidence="7">1.17.7.3</ecNumber>
    </recommendedName>
    <alternativeName>
        <fullName evidence="7">1-hydroxy-2-methyl-2-(E)-butenyl 4-diphosphate synthase</fullName>
    </alternativeName>
</protein>
<evidence type="ECO:0000256" key="5">
    <source>
        <dbReference type="ARBA" id="ARBA00023014"/>
    </source>
</evidence>
<dbReference type="InterPro" id="IPR004588">
    <property type="entry name" value="IspG_bac-typ"/>
</dbReference>
<gene>
    <name evidence="7 10" type="primary">ispG</name>
    <name evidence="10" type="ORF">NQ491_05795</name>
</gene>
<dbReference type="EC" id="1.17.7.3" evidence="7"/>
<name>A0ABY5UVQ9_9BACT</name>
<dbReference type="EMBL" id="CP102294">
    <property type="protein sequence ID" value="UWN56186.1"/>
    <property type="molecule type" value="Genomic_DNA"/>
</dbReference>
<keyword evidence="2 7" id="KW-0479">Metal-binding</keyword>
<dbReference type="PANTHER" id="PTHR30454:SF0">
    <property type="entry name" value="4-HYDROXY-3-METHYLBUT-2-EN-1-YL DIPHOSPHATE SYNTHASE (FERREDOXIN), CHLOROPLASTIC"/>
    <property type="match status" value="1"/>
</dbReference>
<feature type="domain" description="IspG TIM-barrel" evidence="8">
    <location>
        <begin position="16"/>
        <end position="264"/>
    </location>
</feature>
<evidence type="ECO:0000256" key="3">
    <source>
        <dbReference type="ARBA" id="ARBA00023002"/>
    </source>
</evidence>
<dbReference type="InterPro" id="IPR017178">
    <property type="entry name" value="IspG_atypical"/>
</dbReference>
<proteinExistence type="inferred from homology"/>
<keyword evidence="11" id="KW-1185">Reference proteome</keyword>
<dbReference type="RefSeq" id="WP_019245958.1">
    <property type="nucleotide sequence ID" value="NZ_CAPH01000013.1"/>
</dbReference>
<dbReference type="InterPro" id="IPR058579">
    <property type="entry name" value="IspG_C"/>
</dbReference>
<dbReference type="PANTHER" id="PTHR30454">
    <property type="entry name" value="4-HYDROXY-3-METHYLBUT-2-EN-1-YL DIPHOSPHATE SYNTHASE"/>
    <property type="match status" value="1"/>
</dbReference>
<evidence type="ECO:0000256" key="1">
    <source>
        <dbReference type="ARBA" id="ARBA00022485"/>
    </source>
</evidence>